<dbReference type="CDD" id="cd16343">
    <property type="entry name" value="LMWPTP"/>
    <property type="match status" value="1"/>
</dbReference>
<keyword evidence="2" id="KW-0378">Hydrolase</keyword>
<reference evidence="5" key="2">
    <citation type="journal article" date="2021" name="PeerJ">
        <title>Extensive microbial diversity within the chicken gut microbiome revealed by metagenomics and culture.</title>
        <authorList>
            <person name="Gilroy R."/>
            <person name="Ravi A."/>
            <person name="Getino M."/>
            <person name="Pursley I."/>
            <person name="Horton D.L."/>
            <person name="Alikhan N.F."/>
            <person name="Baker D."/>
            <person name="Gharbi K."/>
            <person name="Hall N."/>
            <person name="Watson M."/>
            <person name="Adriaenssens E.M."/>
            <person name="Foster-Nyarko E."/>
            <person name="Jarju S."/>
            <person name="Secka A."/>
            <person name="Antonio M."/>
            <person name="Oren A."/>
            <person name="Chaudhuri R.R."/>
            <person name="La Ragione R."/>
            <person name="Hildebrand F."/>
            <person name="Pallen M.J."/>
        </authorList>
    </citation>
    <scope>NUCLEOTIDE SEQUENCE</scope>
    <source>
        <strain evidence="5">B1-13419</strain>
    </source>
</reference>
<evidence type="ECO:0000313" key="6">
    <source>
        <dbReference type="Proteomes" id="UP000823757"/>
    </source>
</evidence>
<dbReference type="PANTHER" id="PTHR47439">
    <property type="entry name" value="LOW MOLECULAR WEIGHT PHOSPHOTYROSINE PROTEIN PHOSPHATASE-RELATED"/>
    <property type="match status" value="1"/>
</dbReference>
<dbReference type="PANTHER" id="PTHR47439:SF1">
    <property type="entry name" value="ACID PHOSPHATASE"/>
    <property type="match status" value="1"/>
</dbReference>
<dbReference type="SMART" id="SM00226">
    <property type="entry name" value="LMWPc"/>
    <property type="match status" value="1"/>
</dbReference>
<accession>A0A9D9IL95</accession>
<dbReference type="Pfam" id="PF01451">
    <property type="entry name" value="LMWPc"/>
    <property type="match status" value="1"/>
</dbReference>
<gene>
    <name evidence="5" type="ORF">IAB91_03285</name>
</gene>
<evidence type="ECO:0000259" key="4">
    <source>
        <dbReference type="SMART" id="SM00226"/>
    </source>
</evidence>
<feature type="active site" description="Proton donor" evidence="3">
    <location>
        <position position="127"/>
    </location>
</feature>
<dbReference type="PRINTS" id="PR00719">
    <property type="entry name" value="LMWPTPASE"/>
</dbReference>
<dbReference type="InterPro" id="IPR036196">
    <property type="entry name" value="Ptyr_pPase_sf"/>
</dbReference>
<dbReference type="AlphaFoldDB" id="A0A9D9IL95"/>
<evidence type="ECO:0000313" key="5">
    <source>
        <dbReference type="EMBL" id="MBO8474300.1"/>
    </source>
</evidence>
<dbReference type="InterPro" id="IPR017867">
    <property type="entry name" value="Tyr_phospatase_low_mol_wt"/>
</dbReference>
<evidence type="ECO:0000256" key="1">
    <source>
        <dbReference type="ARBA" id="ARBA00011063"/>
    </source>
</evidence>
<dbReference type="GO" id="GO:0004725">
    <property type="term" value="F:protein tyrosine phosphatase activity"/>
    <property type="evidence" value="ECO:0007669"/>
    <property type="project" value="InterPro"/>
</dbReference>
<proteinExistence type="inferred from homology"/>
<evidence type="ECO:0000256" key="3">
    <source>
        <dbReference type="PIRSR" id="PIRSR617867-1"/>
    </source>
</evidence>
<organism evidence="5 6">
    <name type="scientific">Candidatus Cryptobacteroides faecigallinarum</name>
    <dbReference type="NCBI Taxonomy" id="2840763"/>
    <lineage>
        <taxon>Bacteria</taxon>
        <taxon>Pseudomonadati</taxon>
        <taxon>Bacteroidota</taxon>
        <taxon>Bacteroidia</taxon>
        <taxon>Bacteroidales</taxon>
        <taxon>Candidatus Cryptobacteroides</taxon>
    </lineage>
</organism>
<comment type="caution">
    <text evidence="5">The sequence shown here is derived from an EMBL/GenBank/DDBJ whole genome shotgun (WGS) entry which is preliminary data.</text>
</comment>
<name>A0A9D9IL95_9BACT</name>
<dbReference type="SUPFAM" id="SSF52788">
    <property type="entry name" value="Phosphotyrosine protein phosphatases I"/>
    <property type="match status" value="1"/>
</dbReference>
<protein>
    <submittedName>
        <fullName evidence="5">Low molecular weight phosphotyrosine protein phosphatase</fullName>
    </submittedName>
</protein>
<dbReference type="Proteomes" id="UP000823757">
    <property type="component" value="Unassembled WGS sequence"/>
</dbReference>
<sequence length="162" mass="18474">MEKYKVLFVCLGNICRSPAAHGIFESIVEKNHDSELFEVDSAGLYSGHQGQLPDRRMRHAAEARGYILTHRARPVSSLDFLDCDMVIAMDDQNYEDLMHLAPSVEASRKIKRMASYLTTHKISYIPDPYYMGHDGFELVLDLLEEACANLYRTIKDEMTVKA</sequence>
<dbReference type="InterPro" id="IPR023485">
    <property type="entry name" value="Ptyr_pPase"/>
</dbReference>
<feature type="domain" description="Phosphotyrosine protein phosphatase I" evidence="4">
    <location>
        <begin position="4"/>
        <end position="153"/>
    </location>
</feature>
<reference evidence="5" key="1">
    <citation type="submission" date="2020-10" db="EMBL/GenBank/DDBJ databases">
        <authorList>
            <person name="Gilroy R."/>
        </authorList>
    </citation>
    <scope>NUCLEOTIDE SEQUENCE</scope>
    <source>
        <strain evidence="5">B1-13419</strain>
    </source>
</reference>
<dbReference type="Gene3D" id="3.40.50.2300">
    <property type="match status" value="1"/>
</dbReference>
<feature type="active site" evidence="3">
    <location>
        <position position="16"/>
    </location>
</feature>
<feature type="active site" description="Nucleophile" evidence="3">
    <location>
        <position position="10"/>
    </location>
</feature>
<evidence type="ECO:0000256" key="2">
    <source>
        <dbReference type="ARBA" id="ARBA00022801"/>
    </source>
</evidence>
<dbReference type="EMBL" id="JADIMD010000045">
    <property type="protein sequence ID" value="MBO8474300.1"/>
    <property type="molecule type" value="Genomic_DNA"/>
</dbReference>
<comment type="similarity">
    <text evidence="1">Belongs to the low molecular weight phosphotyrosine protein phosphatase family.</text>
</comment>
<dbReference type="InterPro" id="IPR052995">
    <property type="entry name" value="LMW-PTP"/>
</dbReference>